<reference evidence="1" key="2">
    <citation type="journal article" date="2015" name="Data Brief">
        <title>Shoot transcriptome of the giant reed, Arundo donax.</title>
        <authorList>
            <person name="Barrero R.A."/>
            <person name="Guerrero F.D."/>
            <person name="Moolhuijzen P."/>
            <person name="Goolsby J.A."/>
            <person name="Tidwell J."/>
            <person name="Bellgard S.E."/>
            <person name="Bellgard M.I."/>
        </authorList>
    </citation>
    <scope>NUCLEOTIDE SEQUENCE</scope>
    <source>
        <tissue evidence="1">Shoot tissue taken approximately 20 cm above the soil surface</tissue>
    </source>
</reference>
<organism evidence="1">
    <name type="scientific">Arundo donax</name>
    <name type="common">Giant reed</name>
    <name type="synonym">Donax arundinaceus</name>
    <dbReference type="NCBI Taxonomy" id="35708"/>
    <lineage>
        <taxon>Eukaryota</taxon>
        <taxon>Viridiplantae</taxon>
        <taxon>Streptophyta</taxon>
        <taxon>Embryophyta</taxon>
        <taxon>Tracheophyta</taxon>
        <taxon>Spermatophyta</taxon>
        <taxon>Magnoliopsida</taxon>
        <taxon>Liliopsida</taxon>
        <taxon>Poales</taxon>
        <taxon>Poaceae</taxon>
        <taxon>PACMAD clade</taxon>
        <taxon>Arundinoideae</taxon>
        <taxon>Arundineae</taxon>
        <taxon>Arundo</taxon>
    </lineage>
</organism>
<accession>A0A0A9G5U1</accession>
<name>A0A0A9G5U1_ARUDO</name>
<protein>
    <submittedName>
        <fullName evidence="1">Uncharacterized protein</fullName>
    </submittedName>
</protein>
<sequence>MSAGKVSLDATRTTSPTRMCFHLLGWNSPAVPGENTEARRLFSVRSERWRRKSS</sequence>
<dbReference type="EMBL" id="GBRH01179990">
    <property type="protein sequence ID" value="JAE17906.1"/>
    <property type="molecule type" value="Transcribed_RNA"/>
</dbReference>
<dbReference type="AlphaFoldDB" id="A0A0A9G5U1"/>
<evidence type="ECO:0000313" key="1">
    <source>
        <dbReference type="EMBL" id="JAE17906.1"/>
    </source>
</evidence>
<proteinExistence type="predicted"/>
<reference evidence="1" key="1">
    <citation type="submission" date="2014-09" db="EMBL/GenBank/DDBJ databases">
        <authorList>
            <person name="Magalhaes I.L.F."/>
            <person name="Oliveira U."/>
            <person name="Santos F.R."/>
            <person name="Vidigal T.H.D.A."/>
            <person name="Brescovit A.D."/>
            <person name="Santos A.J."/>
        </authorList>
    </citation>
    <scope>NUCLEOTIDE SEQUENCE</scope>
    <source>
        <tissue evidence="1">Shoot tissue taken approximately 20 cm above the soil surface</tissue>
    </source>
</reference>